<accession>A0A1Q9D301</accession>
<evidence type="ECO:0000313" key="2">
    <source>
        <dbReference type="EMBL" id="OLP89548.1"/>
    </source>
</evidence>
<sequence>MEESVEVFVNQDGVDTCSFDVPLTATVQEVLEGACHPGCGFVRNLRCLHIRAMVGSVAQGCAERPPDFESDDSDDSDDSGSGGDGDNLGGDGDNLGVHRLFLSNCMGIIRTASSDDEQSGDANQKKDDDKTADAIHKQDDDKTADANQKQDDDKHGDDSQKQDDDKHGDDSQKDDDKHGDDSKKDDDKQGDDSKKDDDKQGDDSKKDDDKHGEPPEKRSRLWCSAVPSRAAAQLPVAVTEKLHGHSSAAAVDGSNSRSEVPIAPVRDAKNMIVQGGHKVVIMEQVLGFDKSEAPRASVGDIGDTPMRRSYGIWSLGDFMRFIFQVQEALREARAPGYWLVIFKVKYTDWVQMHRERTRRGACAVDQGLMNLQGEHSGN</sequence>
<feature type="compositionally biased region" description="Acidic residues" evidence="1">
    <location>
        <begin position="68"/>
        <end position="78"/>
    </location>
</feature>
<proteinExistence type="predicted"/>
<feature type="compositionally biased region" description="Gly residues" evidence="1">
    <location>
        <begin position="80"/>
        <end position="91"/>
    </location>
</feature>
<protein>
    <submittedName>
        <fullName evidence="2">Halomucin</fullName>
    </submittedName>
</protein>
<reference evidence="2 3" key="1">
    <citation type="submission" date="2016-02" db="EMBL/GenBank/DDBJ databases">
        <title>Genome analysis of coral dinoflagellate symbionts highlights evolutionary adaptations to a symbiotic lifestyle.</title>
        <authorList>
            <person name="Aranda M."/>
            <person name="Li Y."/>
            <person name="Liew Y.J."/>
            <person name="Baumgarten S."/>
            <person name="Simakov O."/>
            <person name="Wilson M."/>
            <person name="Piel J."/>
            <person name="Ashoor H."/>
            <person name="Bougouffa S."/>
            <person name="Bajic V.B."/>
            <person name="Ryu T."/>
            <person name="Ravasi T."/>
            <person name="Bayer T."/>
            <person name="Micklem G."/>
            <person name="Kim H."/>
            <person name="Bhak J."/>
            <person name="Lajeunesse T.C."/>
            <person name="Voolstra C.R."/>
        </authorList>
    </citation>
    <scope>NUCLEOTIDE SEQUENCE [LARGE SCALE GENOMIC DNA]</scope>
    <source>
        <strain evidence="2 3">CCMP2467</strain>
    </source>
</reference>
<feature type="compositionally biased region" description="Basic and acidic residues" evidence="1">
    <location>
        <begin position="123"/>
        <end position="219"/>
    </location>
</feature>
<dbReference type="AlphaFoldDB" id="A0A1Q9D301"/>
<dbReference type="EMBL" id="LSRX01000754">
    <property type="protein sequence ID" value="OLP89548.1"/>
    <property type="molecule type" value="Genomic_DNA"/>
</dbReference>
<name>A0A1Q9D301_SYMMI</name>
<feature type="region of interest" description="Disordered" evidence="1">
    <location>
        <begin position="112"/>
        <end position="223"/>
    </location>
</feature>
<evidence type="ECO:0000256" key="1">
    <source>
        <dbReference type="SAM" id="MobiDB-lite"/>
    </source>
</evidence>
<evidence type="ECO:0000313" key="3">
    <source>
        <dbReference type="Proteomes" id="UP000186817"/>
    </source>
</evidence>
<keyword evidence="3" id="KW-1185">Reference proteome</keyword>
<dbReference type="Proteomes" id="UP000186817">
    <property type="component" value="Unassembled WGS sequence"/>
</dbReference>
<gene>
    <name evidence="2" type="primary">hmu</name>
    <name evidence="2" type="ORF">AK812_SmicGene28999</name>
</gene>
<comment type="caution">
    <text evidence="2">The sequence shown here is derived from an EMBL/GenBank/DDBJ whole genome shotgun (WGS) entry which is preliminary data.</text>
</comment>
<organism evidence="2 3">
    <name type="scientific">Symbiodinium microadriaticum</name>
    <name type="common">Dinoflagellate</name>
    <name type="synonym">Zooxanthella microadriatica</name>
    <dbReference type="NCBI Taxonomy" id="2951"/>
    <lineage>
        <taxon>Eukaryota</taxon>
        <taxon>Sar</taxon>
        <taxon>Alveolata</taxon>
        <taxon>Dinophyceae</taxon>
        <taxon>Suessiales</taxon>
        <taxon>Symbiodiniaceae</taxon>
        <taxon>Symbiodinium</taxon>
    </lineage>
</organism>
<feature type="region of interest" description="Disordered" evidence="1">
    <location>
        <begin position="61"/>
        <end position="91"/>
    </location>
</feature>